<sequence length="152" mass="17885">MRFLLSLSYDMTKTVLYYDDMPRYDLDLCPCHAYATLMPRHALFLLTLRFGLDFYTSRLVCCTSLRVYCTFIASHLHLYLRCFLYQYSASLCSSLFFYPELYNPKHSGYCSTHGKSSFNCFFHFTLYNNGTSSRNYRTMNLVPNPSYLTLVT</sequence>
<dbReference type="Proteomes" id="UP001610563">
    <property type="component" value="Unassembled WGS sequence"/>
</dbReference>
<protein>
    <submittedName>
        <fullName evidence="1">Uncharacterized protein</fullName>
    </submittedName>
</protein>
<proteinExistence type="predicted"/>
<comment type="caution">
    <text evidence="1">The sequence shown here is derived from an EMBL/GenBank/DDBJ whole genome shotgun (WGS) entry which is preliminary data.</text>
</comment>
<reference evidence="1 2" key="1">
    <citation type="submission" date="2024-07" db="EMBL/GenBank/DDBJ databases">
        <title>Section-level genome sequencing and comparative genomics of Aspergillus sections Usti and Cavernicolus.</title>
        <authorList>
            <consortium name="Lawrence Berkeley National Laboratory"/>
            <person name="Nybo J.L."/>
            <person name="Vesth T.C."/>
            <person name="Theobald S."/>
            <person name="Frisvad J.C."/>
            <person name="Larsen T.O."/>
            <person name="Kjaerboelling I."/>
            <person name="Rothschild-Mancinelli K."/>
            <person name="Lyhne E.K."/>
            <person name="Kogle M.E."/>
            <person name="Barry K."/>
            <person name="Clum A."/>
            <person name="Na H."/>
            <person name="Ledsgaard L."/>
            <person name="Lin J."/>
            <person name="Lipzen A."/>
            <person name="Kuo A."/>
            <person name="Riley R."/>
            <person name="Mondo S."/>
            <person name="Labutti K."/>
            <person name="Haridas S."/>
            <person name="Pangalinan J."/>
            <person name="Salamov A.A."/>
            <person name="Simmons B.A."/>
            <person name="Magnuson J.K."/>
            <person name="Chen J."/>
            <person name="Drula E."/>
            <person name="Henrissat B."/>
            <person name="Wiebenga A."/>
            <person name="Lubbers R.J."/>
            <person name="Gomes A.C."/>
            <person name="Makela M.R."/>
            <person name="Stajich J."/>
            <person name="Grigoriev I.V."/>
            <person name="Mortensen U.H."/>
            <person name="De Vries R.P."/>
            <person name="Baker S.E."/>
            <person name="Andersen M.R."/>
        </authorList>
    </citation>
    <scope>NUCLEOTIDE SEQUENCE [LARGE SCALE GENOMIC DNA]</scope>
    <source>
        <strain evidence="1 2">CBS 209.92</strain>
    </source>
</reference>
<evidence type="ECO:0000313" key="1">
    <source>
        <dbReference type="EMBL" id="KAL2788989.1"/>
    </source>
</evidence>
<keyword evidence="2" id="KW-1185">Reference proteome</keyword>
<dbReference type="EMBL" id="JBFTWV010000070">
    <property type="protein sequence ID" value="KAL2788989.1"/>
    <property type="molecule type" value="Genomic_DNA"/>
</dbReference>
<accession>A0ABR4G0F5</accession>
<evidence type="ECO:0000313" key="2">
    <source>
        <dbReference type="Proteomes" id="UP001610563"/>
    </source>
</evidence>
<name>A0ABR4G0F5_9EURO</name>
<organism evidence="1 2">
    <name type="scientific">Aspergillus keveii</name>
    <dbReference type="NCBI Taxonomy" id="714993"/>
    <lineage>
        <taxon>Eukaryota</taxon>
        <taxon>Fungi</taxon>
        <taxon>Dikarya</taxon>
        <taxon>Ascomycota</taxon>
        <taxon>Pezizomycotina</taxon>
        <taxon>Eurotiomycetes</taxon>
        <taxon>Eurotiomycetidae</taxon>
        <taxon>Eurotiales</taxon>
        <taxon>Aspergillaceae</taxon>
        <taxon>Aspergillus</taxon>
        <taxon>Aspergillus subgen. Nidulantes</taxon>
    </lineage>
</organism>
<gene>
    <name evidence="1" type="ORF">BJX66DRAFT_244993</name>
</gene>